<proteinExistence type="predicted"/>
<evidence type="ECO:0008006" key="3">
    <source>
        <dbReference type="Google" id="ProtNLM"/>
    </source>
</evidence>
<comment type="caution">
    <text evidence="1">The sequence shown here is derived from an EMBL/GenBank/DDBJ whole genome shotgun (WGS) entry which is preliminary data.</text>
</comment>
<evidence type="ECO:0000313" key="1">
    <source>
        <dbReference type="EMBL" id="PJE64429.1"/>
    </source>
</evidence>
<gene>
    <name evidence="1" type="ORF">COU90_03205</name>
</gene>
<sequence length="210" mass="24284">MNIKKTAVLIIVFIAIAVTGALVFRSEYQPINVPDEPIISEEDKYEELTFPDNTLDTSDWEMYRNEEFGFEIRYPRGWKINAPLIHRGTAVSSFSESGYGGELRFFPDGIPSSDYLVFMRVRNISLENQIENVENSEMFPMAGVKEYIKVNNTVGIETKDFEGPGFYVYERYILEGQNNITYEFGELNEPNADKYKSEMEQMLLSFKLIK</sequence>
<reference evidence="2" key="1">
    <citation type="submission" date="2017-09" db="EMBL/GenBank/DDBJ databases">
        <title>Depth-based differentiation of microbial function through sediment-hosted aquifers and enrichment of novel symbionts in the deep terrestrial subsurface.</title>
        <authorList>
            <person name="Probst A.J."/>
            <person name="Ladd B."/>
            <person name="Jarett J.K."/>
            <person name="Geller-Mcgrath D.E."/>
            <person name="Sieber C.M.K."/>
            <person name="Emerson J.B."/>
            <person name="Anantharaman K."/>
            <person name="Thomas B.C."/>
            <person name="Malmstrom R."/>
            <person name="Stieglmeier M."/>
            <person name="Klingl A."/>
            <person name="Woyke T."/>
            <person name="Ryan C.M."/>
            <person name="Banfield J.F."/>
        </authorList>
    </citation>
    <scope>NUCLEOTIDE SEQUENCE [LARGE SCALE GENOMIC DNA]</scope>
</reference>
<organism evidence="1 2">
    <name type="scientific">Candidatus Ryanbacteria bacterium CG10_big_fil_rev_8_21_14_0_10_43_42</name>
    <dbReference type="NCBI Taxonomy" id="1974864"/>
    <lineage>
        <taxon>Bacteria</taxon>
        <taxon>Candidatus Ryaniibacteriota</taxon>
    </lineage>
</organism>
<dbReference type="EMBL" id="PFEF01000006">
    <property type="protein sequence ID" value="PJE64429.1"/>
    <property type="molecule type" value="Genomic_DNA"/>
</dbReference>
<dbReference type="AlphaFoldDB" id="A0A2M8KWX8"/>
<name>A0A2M8KWX8_9BACT</name>
<evidence type="ECO:0000313" key="2">
    <source>
        <dbReference type="Proteomes" id="UP000229098"/>
    </source>
</evidence>
<accession>A0A2M8KWX8</accession>
<dbReference type="Proteomes" id="UP000229098">
    <property type="component" value="Unassembled WGS sequence"/>
</dbReference>
<protein>
    <recommendedName>
        <fullName evidence="3">PsbP C-terminal domain-containing protein</fullName>
    </recommendedName>
</protein>